<dbReference type="Gene3D" id="1.10.3720.10">
    <property type="entry name" value="MetI-like"/>
    <property type="match status" value="1"/>
</dbReference>
<dbReference type="PANTHER" id="PTHR30465:SF45">
    <property type="entry name" value="BINDING-PROTEIN-DEPENDENT TRANSPORT SYSTEMS INNER MEMBRANE COMPONENT"/>
    <property type="match status" value="1"/>
</dbReference>
<reference evidence="10 12" key="1">
    <citation type="submission" date="2015-08" db="EMBL/GenBank/DDBJ databases">
        <title>Thermococcus thioreducens DSM 14981 genome sequencing.</title>
        <authorList>
            <person name="Hong S.-J."/>
            <person name="Kim M.-C."/>
            <person name="Shin J.-H."/>
        </authorList>
    </citation>
    <scope>NUCLEOTIDE SEQUENCE [LARGE SCALE GENOMIC DNA]</scope>
    <source>
        <strain evidence="10 12">DSM 14981</strain>
    </source>
</reference>
<evidence type="ECO:0000256" key="1">
    <source>
        <dbReference type="ARBA" id="ARBA00004651"/>
    </source>
</evidence>
<evidence type="ECO:0000256" key="5">
    <source>
        <dbReference type="ARBA" id="ARBA00022989"/>
    </source>
</evidence>
<accession>A0A0Q2XL69</accession>
<feature type="transmembrane region" description="Helical" evidence="7">
    <location>
        <begin position="12"/>
        <end position="33"/>
    </location>
</feature>
<dbReference type="EMBL" id="CP015105">
    <property type="protein sequence ID" value="ASJ11513.1"/>
    <property type="molecule type" value="Genomic_DNA"/>
</dbReference>
<reference evidence="11" key="4">
    <citation type="submission" date="2016-10" db="EMBL/GenBank/DDBJ databases">
        <authorList>
            <person name="de Groot N.N."/>
        </authorList>
    </citation>
    <scope>NUCLEOTIDE SEQUENCE [LARGE SCALE GENOMIC DNA]</scope>
    <source>
        <strain evidence="11">OGL-20</strain>
    </source>
</reference>
<evidence type="ECO:0000313" key="9">
    <source>
        <dbReference type="EMBL" id="ASJ11513.1"/>
    </source>
</evidence>
<keyword evidence="5 7" id="KW-1133">Transmembrane helix</keyword>
<feature type="transmembrane region" description="Helical" evidence="7">
    <location>
        <begin position="313"/>
        <end position="339"/>
    </location>
</feature>
<dbReference type="PATRIC" id="fig|277988.4.peg.1898"/>
<evidence type="ECO:0000313" key="12">
    <source>
        <dbReference type="Proteomes" id="UP000051862"/>
    </source>
</evidence>
<dbReference type="STRING" id="277988.SAMN05216170_1275"/>
<dbReference type="SUPFAM" id="SSF161098">
    <property type="entry name" value="MetI-like"/>
    <property type="match status" value="1"/>
</dbReference>
<gene>
    <name evidence="9" type="ORF">A3L14_00795</name>
    <name evidence="10" type="ORF">AMR53_09030</name>
    <name evidence="11" type="ORF">SAMN05216170_1275</name>
</gene>
<dbReference type="Pfam" id="PF00528">
    <property type="entry name" value="BPD_transp_1"/>
    <property type="match status" value="1"/>
</dbReference>
<keyword evidence="2 7" id="KW-0813">Transport</keyword>
<dbReference type="CDD" id="cd06261">
    <property type="entry name" value="TM_PBP2"/>
    <property type="match status" value="1"/>
</dbReference>
<comment type="subcellular location">
    <subcellularLocation>
        <location evidence="1 7">Cell membrane</location>
        <topology evidence="1 7">Multi-pass membrane protein</topology>
    </subcellularLocation>
</comment>
<keyword evidence="3" id="KW-1003">Cell membrane</keyword>
<protein>
    <submittedName>
        <fullName evidence="10">Peptide ABC transporter permease</fullName>
    </submittedName>
    <submittedName>
        <fullName evidence="11">Peptide/nickel transport system permease protein</fullName>
    </submittedName>
</protein>
<feature type="transmembrane region" description="Helical" evidence="7">
    <location>
        <begin position="160"/>
        <end position="189"/>
    </location>
</feature>
<dbReference type="RefSeq" id="WP_055429944.1">
    <property type="nucleotide sequence ID" value="NZ_CP015105.1"/>
</dbReference>
<dbReference type="Proteomes" id="UP000250136">
    <property type="component" value="Chromosome"/>
</dbReference>
<evidence type="ECO:0000256" key="6">
    <source>
        <dbReference type="ARBA" id="ARBA00023136"/>
    </source>
</evidence>
<keyword evidence="4 7" id="KW-0812">Transmembrane</keyword>
<keyword evidence="14" id="KW-1185">Reference proteome</keyword>
<evidence type="ECO:0000313" key="11">
    <source>
        <dbReference type="EMBL" id="SEW05346.1"/>
    </source>
</evidence>
<keyword evidence="6 7" id="KW-0472">Membrane</keyword>
<evidence type="ECO:0000313" key="14">
    <source>
        <dbReference type="Proteomes" id="UP000250136"/>
    </source>
</evidence>
<feature type="transmembrane region" description="Helical" evidence="7">
    <location>
        <begin position="209"/>
        <end position="230"/>
    </location>
</feature>
<name>A0A0Q2XL69_9EURY</name>
<dbReference type="Proteomes" id="UP000051862">
    <property type="component" value="Unassembled WGS sequence"/>
</dbReference>
<dbReference type="GO" id="GO:0005886">
    <property type="term" value="C:plasma membrane"/>
    <property type="evidence" value="ECO:0007669"/>
    <property type="project" value="UniProtKB-SubCell"/>
</dbReference>
<dbReference type="PROSITE" id="PS50928">
    <property type="entry name" value="ABC_TM1"/>
    <property type="match status" value="1"/>
</dbReference>
<evidence type="ECO:0000256" key="7">
    <source>
        <dbReference type="RuleBase" id="RU363032"/>
    </source>
</evidence>
<reference evidence="13" key="3">
    <citation type="submission" date="2016-10" db="EMBL/GenBank/DDBJ databases">
        <authorList>
            <person name="Varghese N."/>
            <person name="Submissions S."/>
        </authorList>
    </citation>
    <scope>NUCLEOTIDE SEQUENCE [LARGE SCALE GENOMIC DNA]</scope>
    <source>
        <strain evidence="13">OGL-20</strain>
    </source>
</reference>
<evidence type="ECO:0000256" key="4">
    <source>
        <dbReference type="ARBA" id="ARBA00022692"/>
    </source>
</evidence>
<dbReference type="PANTHER" id="PTHR30465">
    <property type="entry name" value="INNER MEMBRANE ABC TRANSPORTER"/>
    <property type="match status" value="1"/>
</dbReference>
<dbReference type="GO" id="GO:0055085">
    <property type="term" value="P:transmembrane transport"/>
    <property type="evidence" value="ECO:0007669"/>
    <property type="project" value="InterPro"/>
</dbReference>
<dbReference type="EMBL" id="FOIW01000002">
    <property type="protein sequence ID" value="SEW05346.1"/>
    <property type="molecule type" value="Genomic_DNA"/>
</dbReference>
<dbReference type="GeneID" id="33332912"/>
<dbReference type="OrthoDB" id="44105at2157"/>
<dbReference type="InterPro" id="IPR000515">
    <property type="entry name" value="MetI-like"/>
</dbReference>
<dbReference type="AlphaFoldDB" id="A0A0Q2XL69"/>
<evidence type="ECO:0000256" key="3">
    <source>
        <dbReference type="ARBA" id="ARBA00022475"/>
    </source>
</evidence>
<reference evidence="9 14" key="2">
    <citation type="submission" date="2016-04" db="EMBL/GenBank/DDBJ databases">
        <title>Complete genome sequence of Thermococcus thioreducens type strain OGL-20P.</title>
        <authorList>
            <person name="Oger P.M."/>
        </authorList>
    </citation>
    <scope>NUCLEOTIDE SEQUENCE [LARGE SCALE GENOMIC DNA]</scope>
    <source>
        <strain evidence="9 14">OGL-20P</strain>
    </source>
</reference>
<evidence type="ECO:0000256" key="2">
    <source>
        <dbReference type="ARBA" id="ARBA00022448"/>
    </source>
</evidence>
<sequence length="351" mass="39471">MGYLKYLAFRIVNALLVLLIVTFIISALFVRVAEESNRSKMYEELMLWERTEGAKIKQSQGLEAFEQAKAAKQASLEEKYELNIPYWQKVYRKAVRTLKLDFGTTSMPIFGTNNVSDIIKVAVPRSILLFTTATIIVIILGIFLGVRAARHAGSVFDRGLSIFALLTYSLPMWWTGMMFLLIFAFKLGWFPLSSMFDPQLTGWAHVKDVLWKLALPVFTYVFVVFGGWAWTTRNIMIGTLQEDFIMAAKAKGVPEHKIIYGHALRAAAPPIVTMIIFALLGSLGGAIISELVFNYPGMGRLYWVALQQNETNLLIGLTYFFTVLYLAGVVLADMIYGFLDPRVKVGASARM</sequence>
<organism evidence="10 12">
    <name type="scientific">Thermococcus thioreducens</name>
    <dbReference type="NCBI Taxonomy" id="277988"/>
    <lineage>
        <taxon>Archaea</taxon>
        <taxon>Methanobacteriati</taxon>
        <taxon>Methanobacteriota</taxon>
        <taxon>Thermococci</taxon>
        <taxon>Thermococcales</taxon>
        <taxon>Thermococcaceae</taxon>
        <taxon>Thermococcus</taxon>
    </lineage>
</organism>
<feature type="transmembrane region" description="Helical" evidence="7">
    <location>
        <begin position="127"/>
        <end position="148"/>
    </location>
</feature>
<proteinExistence type="inferred from homology"/>
<feature type="domain" description="ABC transmembrane type-1" evidence="8">
    <location>
        <begin position="123"/>
        <end position="336"/>
    </location>
</feature>
<evidence type="ECO:0000259" key="8">
    <source>
        <dbReference type="PROSITE" id="PS50928"/>
    </source>
</evidence>
<feature type="transmembrane region" description="Helical" evidence="7">
    <location>
        <begin position="271"/>
        <end position="293"/>
    </location>
</feature>
<evidence type="ECO:0000313" key="13">
    <source>
        <dbReference type="Proteomes" id="UP000182125"/>
    </source>
</evidence>
<dbReference type="Proteomes" id="UP000182125">
    <property type="component" value="Unassembled WGS sequence"/>
</dbReference>
<comment type="similarity">
    <text evidence="7">Belongs to the binding-protein-dependent transport system permease family.</text>
</comment>
<dbReference type="KEGG" id="ttd:A3L14_00795"/>
<evidence type="ECO:0000313" key="10">
    <source>
        <dbReference type="EMBL" id="KQH81876.1"/>
    </source>
</evidence>
<dbReference type="InterPro" id="IPR035906">
    <property type="entry name" value="MetI-like_sf"/>
</dbReference>
<dbReference type="EMBL" id="LIXN01000015">
    <property type="protein sequence ID" value="KQH81876.1"/>
    <property type="molecule type" value="Genomic_DNA"/>
</dbReference>